<accession>A0AAE0IUC3</accession>
<dbReference type="Proteomes" id="UP001283341">
    <property type="component" value="Unassembled WGS sequence"/>
</dbReference>
<proteinExistence type="predicted"/>
<evidence type="ECO:0000313" key="3">
    <source>
        <dbReference type="Proteomes" id="UP001283341"/>
    </source>
</evidence>
<evidence type="ECO:0000313" key="2">
    <source>
        <dbReference type="EMBL" id="KAK3331419.1"/>
    </source>
</evidence>
<organism evidence="2 3">
    <name type="scientific">Apodospora peruviana</name>
    <dbReference type="NCBI Taxonomy" id="516989"/>
    <lineage>
        <taxon>Eukaryota</taxon>
        <taxon>Fungi</taxon>
        <taxon>Dikarya</taxon>
        <taxon>Ascomycota</taxon>
        <taxon>Pezizomycotina</taxon>
        <taxon>Sordariomycetes</taxon>
        <taxon>Sordariomycetidae</taxon>
        <taxon>Sordariales</taxon>
        <taxon>Lasiosphaeriaceae</taxon>
        <taxon>Apodospora</taxon>
    </lineage>
</organism>
<gene>
    <name evidence="2" type="ORF">B0H66DRAFT_546502</name>
</gene>
<comment type="caution">
    <text evidence="2">The sequence shown here is derived from an EMBL/GenBank/DDBJ whole genome shotgun (WGS) entry which is preliminary data.</text>
</comment>
<reference evidence="2" key="2">
    <citation type="submission" date="2023-06" db="EMBL/GenBank/DDBJ databases">
        <authorList>
            <consortium name="Lawrence Berkeley National Laboratory"/>
            <person name="Haridas S."/>
            <person name="Hensen N."/>
            <person name="Bonometti L."/>
            <person name="Westerberg I."/>
            <person name="Brannstrom I.O."/>
            <person name="Guillou S."/>
            <person name="Cros-Aarteil S."/>
            <person name="Calhoun S."/>
            <person name="Kuo A."/>
            <person name="Mondo S."/>
            <person name="Pangilinan J."/>
            <person name="Riley R."/>
            <person name="Labutti K."/>
            <person name="Andreopoulos B."/>
            <person name="Lipzen A."/>
            <person name="Chen C."/>
            <person name="Yanf M."/>
            <person name="Daum C."/>
            <person name="Ng V."/>
            <person name="Clum A."/>
            <person name="Steindorff A."/>
            <person name="Ohm R."/>
            <person name="Martin F."/>
            <person name="Silar P."/>
            <person name="Natvig D."/>
            <person name="Lalanne C."/>
            <person name="Gautier V."/>
            <person name="Ament-Velasquez S.L."/>
            <person name="Kruys A."/>
            <person name="Hutchinson M.I."/>
            <person name="Powell A.J."/>
            <person name="Barry K."/>
            <person name="Miller A.N."/>
            <person name="Grigoriev I.V."/>
            <person name="Debuchy R."/>
            <person name="Gladieux P."/>
            <person name="Thoren M.H."/>
            <person name="Johannesson H."/>
        </authorList>
    </citation>
    <scope>NUCLEOTIDE SEQUENCE</scope>
    <source>
        <strain evidence="2">CBS 118394</strain>
    </source>
</reference>
<dbReference type="Pfam" id="PF13095">
    <property type="entry name" value="FTA2"/>
    <property type="match status" value="1"/>
</dbReference>
<sequence length="371" mass="43196">MRIKNLLMSEEVADKIQQAVEFPRGKDVWLPDCEGPKLQPFRPFGHTAIEWVRQINEGRQAFVWKVRIDGVFYALKLHGFPHIGWLRPSAPVERMREKIHHEDSFYRECRAYGRLQEVGLEDLVVRCHGYVLLTPQQEKEVHELSYEELDSDGEELDPLKPRPGSDRLPVRGIVKEWVEEGTVHFDPRKIRQLNNDLKTINSVGIIVHDIKELNYMGGKLVDFNDAWTIPYHEVTAWQKGVAYREPSVDRMTDPSFFDAMIDAWNENGGRPRIWFRNIRSLEYYRPDDKGMARLRKRASGTPKIVLKGWPDPFSYDWKATQKARQKTRASPAGRANAGVKPRRQSERVGPQQEPRATKGKVLQQKTRPRKK</sequence>
<reference evidence="2" key="1">
    <citation type="journal article" date="2023" name="Mol. Phylogenet. Evol.">
        <title>Genome-scale phylogeny and comparative genomics of the fungal order Sordariales.</title>
        <authorList>
            <person name="Hensen N."/>
            <person name="Bonometti L."/>
            <person name="Westerberg I."/>
            <person name="Brannstrom I.O."/>
            <person name="Guillou S."/>
            <person name="Cros-Aarteil S."/>
            <person name="Calhoun S."/>
            <person name="Haridas S."/>
            <person name="Kuo A."/>
            <person name="Mondo S."/>
            <person name="Pangilinan J."/>
            <person name="Riley R."/>
            <person name="LaButti K."/>
            <person name="Andreopoulos B."/>
            <person name="Lipzen A."/>
            <person name="Chen C."/>
            <person name="Yan M."/>
            <person name="Daum C."/>
            <person name="Ng V."/>
            <person name="Clum A."/>
            <person name="Steindorff A."/>
            <person name="Ohm R.A."/>
            <person name="Martin F."/>
            <person name="Silar P."/>
            <person name="Natvig D.O."/>
            <person name="Lalanne C."/>
            <person name="Gautier V."/>
            <person name="Ament-Velasquez S.L."/>
            <person name="Kruys A."/>
            <person name="Hutchinson M.I."/>
            <person name="Powell A.J."/>
            <person name="Barry K."/>
            <person name="Miller A.N."/>
            <person name="Grigoriev I.V."/>
            <person name="Debuchy R."/>
            <person name="Gladieux P."/>
            <person name="Hiltunen Thoren M."/>
            <person name="Johannesson H."/>
        </authorList>
    </citation>
    <scope>NUCLEOTIDE SEQUENCE</scope>
    <source>
        <strain evidence="2">CBS 118394</strain>
    </source>
</reference>
<dbReference type="InterPro" id="IPR025213">
    <property type="entry name" value="Sim4_Fta2"/>
</dbReference>
<dbReference type="EMBL" id="JAUEDM010000001">
    <property type="protein sequence ID" value="KAK3331419.1"/>
    <property type="molecule type" value="Genomic_DNA"/>
</dbReference>
<feature type="region of interest" description="Disordered" evidence="1">
    <location>
        <begin position="318"/>
        <end position="371"/>
    </location>
</feature>
<name>A0AAE0IUC3_9PEZI</name>
<dbReference type="AlphaFoldDB" id="A0AAE0IUC3"/>
<evidence type="ECO:0000256" key="1">
    <source>
        <dbReference type="SAM" id="MobiDB-lite"/>
    </source>
</evidence>
<keyword evidence="3" id="KW-1185">Reference proteome</keyword>
<protein>
    <submittedName>
        <fullName evidence="2">Kinetochore Sim4 complex subunit FTA2-domain-containing protein</fullName>
    </submittedName>
</protein>